<dbReference type="SUPFAM" id="SSF51735">
    <property type="entry name" value="NAD(P)-binding Rossmann-fold domains"/>
    <property type="match status" value="1"/>
</dbReference>
<accession>A0ABX1FQJ4</accession>
<dbReference type="SUPFAM" id="SSF116726">
    <property type="entry name" value="TrkA C-terminal domain-like"/>
    <property type="match status" value="1"/>
</dbReference>
<dbReference type="InterPro" id="IPR050721">
    <property type="entry name" value="Trk_Ktr_HKT_K-transport"/>
</dbReference>
<comment type="caution">
    <text evidence="3">The sequence shown here is derived from an EMBL/GenBank/DDBJ whole genome shotgun (WGS) entry which is preliminary data.</text>
</comment>
<dbReference type="Gene3D" id="3.30.70.1450">
    <property type="entry name" value="Regulator of K+ conductance, C-terminal domain"/>
    <property type="match status" value="1"/>
</dbReference>
<protein>
    <submittedName>
        <fullName evidence="3">TrkA family potassium uptake protein</fullName>
    </submittedName>
</protein>
<dbReference type="InterPro" id="IPR036721">
    <property type="entry name" value="RCK_C_sf"/>
</dbReference>
<dbReference type="PANTHER" id="PTHR43833:SF7">
    <property type="entry name" value="KTR SYSTEM POTASSIUM UPTAKE PROTEIN C"/>
    <property type="match status" value="1"/>
</dbReference>
<sequence>MNAGDATNYPRSDPLSDRHASRVVVIGLGRFGSSLALELVAHGTEVMAIDSDPKLVQRHADHLTHAAVADSTDAEVMRQLGVDEFQRAVVGIGTDLEASILTTAVLVDFGIPTIWAKAISHEHRRILERIGAHRVVLPEHEMGERVAHLVTGRMLDFIEFEDDYAMIKARPPEEAIGQPLGQSKLRSKYGVTVVGVKRAGEGFTYATADTVVNRGDVLIVAGKTAEVERLADLT</sequence>
<dbReference type="PANTHER" id="PTHR43833">
    <property type="entry name" value="POTASSIUM CHANNEL PROTEIN 2-RELATED-RELATED"/>
    <property type="match status" value="1"/>
</dbReference>
<organism evidence="3 4">
    <name type="scientific">Lentzea indica</name>
    <dbReference type="NCBI Taxonomy" id="2604800"/>
    <lineage>
        <taxon>Bacteria</taxon>
        <taxon>Bacillati</taxon>
        <taxon>Actinomycetota</taxon>
        <taxon>Actinomycetes</taxon>
        <taxon>Pseudonocardiales</taxon>
        <taxon>Pseudonocardiaceae</taxon>
        <taxon>Lentzea</taxon>
    </lineage>
</organism>
<dbReference type="InterPro" id="IPR003148">
    <property type="entry name" value="RCK_N"/>
</dbReference>
<dbReference type="Proteomes" id="UP001515943">
    <property type="component" value="Unassembled WGS sequence"/>
</dbReference>
<feature type="domain" description="RCK C-terminal" evidence="2">
    <location>
        <begin position="152"/>
        <end position="234"/>
    </location>
</feature>
<name>A0ABX1FQJ4_9PSEU</name>
<dbReference type="PROSITE" id="PS51201">
    <property type="entry name" value="RCK_N"/>
    <property type="match status" value="1"/>
</dbReference>
<dbReference type="InterPro" id="IPR006037">
    <property type="entry name" value="RCK_C"/>
</dbReference>
<proteinExistence type="predicted"/>
<evidence type="ECO:0000259" key="2">
    <source>
        <dbReference type="PROSITE" id="PS51202"/>
    </source>
</evidence>
<feature type="domain" description="RCK N-terminal" evidence="1">
    <location>
        <begin position="20"/>
        <end position="137"/>
    </location>
</feature>
<dbReference type="InterPro" id="IPR036291">
    <property type="entry name" value="NAD(P)-bd_dom_sf"/>
</dbReference>
<dbReference type="EMBL" id="VSRL01000164">
    <property type="protein sequence ID" value="NKE61278.1"/>
    <property type="molecule type" value="Genomic_DNA"/>
</dbReference>
<gene>
    <name evidence="3" type="ORF">FXN61_32730</name>
</gene>
<evidence type="ECO:0000313" key="3">
    <source>
        <dbReference type="EMBL" id="NKE61278.1"/>
    </source>
</evidence>
<evidence type="ECO:0000259" key="1">
    <source>
        <dbReference type="PROSITE" id="PS51201"/>
    </source>
</evidence>
<dbReference type="Pfam" id="PF02080">
    <property type="entry name" value="TrkA_C"/>
    <property type="match status" value="1"/>
</dbReference>
<dbReference type="PROSITE" id="PS51202">
    <property type="entry name" value="RCK_C"/>
    <property type="match status" value="1"/>
</dbReference>
<reference evidence="3 4" key="1">
    <citation type="submission" date="2019-08" db="EMBL/GenBank/DDBJ databases">
        <title>Lentzea from Indian Himalayas.</title>
        <authorList>
            <person name="Mandal S."/>
            <person name="Mallick Gupta A."/>
            <person name="Maiti P.K."/>
            <person name="Sarkar J."/>
            <person name="Mandal S."/>
        </authorList>
    </citation>
    <scope>NUCLEOTIDE SEQUENCE [LARGE SCALE GENOMIC DNA]</scope>
    <source>
        <strain evidence="3 4">PSKA42</strain>
    </source>
</reference>
<keyword evidence="4" id="KW-1185">Reference proteome</keyword>
<dbReference type="Gene3D" id="3.40.50.720">
    <property type="entry name" value="NAD(P)-binding Rossmann-like Domain"/>
    <property type="match status" value="1"/>
</dbReference>
<evidence type="ECO:0000313" key="4">
    <source>
        <dbReference type="Proteomes" id="UP001515943"/>
    </source>
</evidence>
<dbReference type="Pfam" id="PF02254">
    <property type="entry name" value="TrkA_N"/>
    <property type="match status" value="1"/>
</dbReference>